<gene>
    <name evidence="5" type="ORF">LY90DRAFT_508787</name>
</gene>
<dbReference type="EMBL" id="MCOG01000101">
    <property type="protein sequence ID" value="ORY48760.1"/>
    <property type="molecule type" value="Genomic_DNA"/>
</dbReference>
<sequence length="591" mass="66719">MNIITLLLLSLNCAFAVAYLNLALGKTAKASSKESISFIADYAIDGDKTTRWGSIERKKNPEWIVVDLGSDIKINKVNILWESAFAKNFQIQVSKNDIDYETVANVKINREVILDEEAELEDYIQTTTSFNTVGARYVKIYCTEKGTLYGYSIYELEIYYINENVPKNTNIYSDSFVSTPTFSNESTSTFPIEGTYTGIGYGPRKKNNNGVHYYVIGSSLISCFLIMLLLAVLFLSRRRNKQNNDSKKYLDREFKGDYIISPVIPVDPVNEKENKEHIINNIVNAKEIDITLLNSKNDDNIESREMNDSTTNLSNVNEVITNLSNANLSNVNSSNENEANISRTILNESIMEESNVNETINPMISERVPTVIPKRIDSFEEQSTTPNINSLPSFITSTMTEKPHNIISMMSEGVPIVLSKRMEALQDQSNAPNVNLLPSYSYAVNSNNSAYRRSYNQYMYYPNGDIGMMNMNNRMMMNGMNQPYLMNNTYMNNINNTNNSGGQYVSNNYVTIPYQSLNNINGPNMSMNYNNQSLLPSCPSNDSNRINEGNRDNVNGSVNGNNNIVISDDKIKRINNGCNLNSHENNNKEKK</sequence>
<protein>
    <recommendedName>
        <fullName evidence="4">F5/8 type C domain-containing protein</fullName>
    </recommendedName>
</protein>
<dbReference type="OrthoDB" id="2325716at2759"/>
<feature type="transmembrane region" description="Helical" evidence="2">
    <location>
        <begin position="213"/>
        <end position="235"/>
    </location>
</feature>
<evidence type="ECO:0000313" key="5">
    <source>
        <dbReference type="EMBL" id="ORY48760.1"/>
    </source>
</evidence>
<keyword evidence="2" id="KW-0812">Transmembrane</keyword>
<evidence type="ECO:0000259" key="4">
    <source>
        <dbReference type="PROSITE" id="PS50022"/>
    </source>
</evidence>
<keyword evidence="6" id="KW-1185">Reference proteome</keyword>
<dbReference type="InterPro" id="IPR008979">
    <property type="entry name" value="Galactose-bd-like_sf"/>
</dbReference>
<accession>A0A1Y2CNZ4</accession>
<dbReference type="SUPFAM" id="SSF49785">
    <property type="entry name" value="Galactose-binding domain-like"/>
    <property type="match status" value="1"/>
</dbReference>
<evidence type="ECO:0000313" key="6">
    <source>
        <dbReference type="Proteomes" id="UP000193920"/>
    </source>
</evidence>
<keyword evidence="2" id="KW-1133">Transmembrane helix</keyword>
<comment type="caution">
    <text evidence="5">The sequence shown here is derived from an EMBL/GenBank/DDBJ whole genome shotgun (WGS) entry which is preliminary data.</text>
</comment>
<keyword evidence="2" id="KW-0472">Membrane</keyword>
<feature type="signal peptide" evidence="3">
    <location>
        <begin position="1"/>
        <end position="18"/>
    </location>
</feature>
<evidence type="ECO:0000256" key="1">
    <source>
        <dbReference type="SAM" id="MobiDB-lite"/>
    </source>
</evidence>
<feature type="domain" description="F5/8 type C" evidence="4">
    <location>
        <begin position="14"/>
        <end position="161"/>
    </location>
</feature>
<dbReference type="AlphaFoldDB" id="A0A1Y2CNZ4"/>
<evidence type="ECO:0000256" key="3">
    <source>
        <dbReference type="SAM" id="SignalP"/>
    </source>
</evidence>
<feature type="chain" id="PRO_5012192293" description="F5/8 type C domain-containing protein" evidence="3">
    <location>
        <begin position="19"/>
        <end position="591"/>
    </location>
</feature>
<dbReference type="Pfam" id="PF00754">
    <property type="entry name" value="F5_F8_type_C"/>
    <property type="match status" value="1"/>
</dbReference>
<feature type="compositionally biased region" description="Low complexity" evidence="1">
    <location>
        <begin position="552"/>
        <end position="561"/>
    </location>
</feature>
<dbReference type="InterPro" id="IPR000421">
    <property type="entry name" value="FA58C"/>
</dbReference>
<proteinExistence type="predicted"/>
<feature type="region of interest" description="Disordered" evidence="1">
    <location>
        <begin position="539"/>
        <end position="561"/>
    </location>
</feature>
<dbReference type="PROSITE" id="PS50022">
    <property type="entry name" value="FA58C_3"/>
    <property type="match status" value="1"/>
</dbReference>
<organism evidence="5 6">
    <name type="scientific">Neocallimastix californiae</name>
    <dbReference type="NCBI Taxonomy" id="1754190"/>
    <lineage>
        <taxon>Eukaryota</taxon>
        <taxon>Fungi</taxon>
        <taxon>Fungi incertae sedis</taxon>
        <taxon>Chytridiomycota</taxon>
        <taxon>Chytridiomycota incertae sedis</taxon>
        <taxon>Neocallimastigomycetes</taxon>
        <taxon>Neocallimastigales</taxon>
        <taxon>Neocallimastigaceae</taxon>
        <taxon>Neocallimastix</taxon>
    </lineage>
</organism>
<name>A0A1Y2CNZ4_9FUNG</name>
<keyword evidence="3" id="KW-0732">Signal</keyword>
<evidence type="ECO:0000256" key="2">
    <source>
        <dbReference type="SAM" id="Phobius"/>
    </source>
</evidence>
<dbReference type="Proteomes" id="UP000193920">
    <property type="component" value="Unassembled WGS sequence"/>
</dbReference>
<reference evidence="5 6" key="1">
    <citation type="submission" date="2016-08" db="EMBL/GenBank/DDBJ databases">
        <title>A Parts List for Fungal Cellulosomes Revealed by Comparative Genomics.</title>
        <authorList>
            <consortium name="DOE Joint Genome Institute"/>
            <person name="Haitjema C.H."/>
            <person name="Gilmore S.P."/>
            <person name="Henske J.K."/>
            <person name="Solomon K.V."/>
            <person name="De Groot R."/>
            <person name="Kuo A."/>
            <person name="Mondo S.J."/>
            <person name="Salamov A.A."/>
            <person name="Labutti K."/>
            <person name="Zhao Z."/>
            <person name="Chiniquy J."/>
            <person name="Barry K."/>
            <person name="Brewer H.M."/>
            <person name="Purvine S.O."/>
            <person name="Wright A.T."/>
            <person name="Boxma B."/>
            <person name="Van Alen T."/>
            <person name="Hackstein J.H."/>
            <person name="Baker S.E."/>
            <person name="Grigoriev I.V."/>
            <person name="O'Malley M.A."/>
        </authorList>
    </citation>
    <scope>NUCLEOTIDE SEQUENCE [LARGE SCALE GENOMIC DNA]</scope>
    <source>
        <strain evidence="5 6">G1</strain>
    </source>
</reference>
<dbReference type="Gene3D" id="2.60.120.260">
    <property type="entry name" value="Galactose-binding domain-like"/>
    <property type="match status" value="1"/>
</dbReference>